<gene>
    <name evidence="1" type="ORF">PLANPX_1049</name>
</gene>
<organism evidence="1 2">
    <name type="scientific">Lacipirellula parvula</name>
    <dbReference type="NCBI Taxonomy" id="2650471"/>
    <lineage>
        <taxon>Bacteria</taxon>
        <taxon>Pseudomonadati</taxon>
        <taxon>Planctomycetota</taxon>
        <taxon>Planctomycetia</taxon>
        <taxon>Pirellulales</taxon>
        <taxon>Lacipirellulaceae</taxon>
        <taxon>Lacipirellula</taxon>
    </lineage>
</organism>
<dbReference type="Proteomes" id="UP000326837">
    <property type="component" value="Chromosome"/>
</dbReference>
<dbReference type="EMBL" id="AP021861">
    <property type="protein sequence ID" value="BBO31437.1"/>
    <property type="molecule type" value="Genomic_DNA"/>
</dbReference>
<sequence length="43" mass="4848">MTCDNLDIGGELLLAAGRPLRFDEQRRLHAVVARRDRAVSAKR</sequence>
<name>A0A5K7X6H0_9BACT</name>
<dbReference type="AlphaFoldDB" id="A0A5K7X6H0"/>
<evidence type="ECO:0000313" key="2">
    <source>
        <dbReference type="Proteomes" id="UP000326837"/>
    </source>
</evidence>
<dbReference type="KEGG" id="lpav:PLANPX_1049"/>
<protein>
    <submittedName>
        <fullName evidence="1">Uncharacterized protein</fullName>
    </submittedName>
</protein>
<evidence type="ECO:0000313" key="1">
    <source>
        <dbReference type="EMBL" id="BBO31437.1"/>
    </source>
</evidence>
<accession>A0A5K7X6H0</accession>
<proteinExistence type="predicted"/>
<reference evidence="2" key="1">
    <citation type="submission" date="2019-10" db="EMBL/GenBank/DDBJ databases">
        <title>Lacipirellula parvula gen. nov., sp. nov., representing a lineage of planctomycetes widespread in freshwater anoxic habitats, and description of the family Lacipirellulaceae.</title>
        <authorList>
            <person name="Dedysh S.N."/>
            <person name="Kulichevskaya I.S."/>
            <person name="Beletsky A.V."/>
            <person name="Rakitin A.L."/>
            <person name="Mardanov A.V."/>
            <person name="Ivanova A.A."/>
            <person name="Saltykova V.X."/>
            <person name="Rijpstra W.I.C."/>
            <person name="Sinninghe Damste J.S."/>
            <person name="Ravin N.V."/>
        </authorList>
    </citation>
    <scope>NUCLEOTIDE SEQUENCE [LARGE SCALE GENOMIC DNA]</scope>
    <source>
        <strain evidence="2">PX69</strain>
    </source>
</reference>
<keyword evidence="2" id="KW-1185">Reference proteome</keyword>